<dbReference type="OrthoDB" id="185373at2759"/>
<gene>
    <name evidence="5" type="ORF">Cgig2_028685</name>
</gene>
<evidence type="ECO:0000313" key="5">
    <source>
        <dbReference type="EMBL" id="KAJ8440556.1"/>
    </source>
</evidence>
<evidence type="ECO:0000313" key="6">
    <source>
        <dbReference type="Proteomes" id="UP001153076"/>
    </source>
</evidence>
<name>A0A9Q1KCX4_9CARY</name>
<dbReference type="PROSITE" id="PS51375">
    <property type="entry name" value="PPR"/>
    <property type="match status" value="2"/>
</dbReference>
<sequence>MPNRDVVSWNSMILGYLKMGEIDLAHELLDRMPERDIFSCNAMIDAYGKCGMASDVQPDAPAIVNVLSAVADLGFVEEGKWLHNYVTANGISLSLGFIGSSLIDMYSKYRYIEHAKAVFKSISYRRNVGDWNSMISGLAIHGLGQEAISVFLQMESMGIKPDEVTFVGLLAACAYSGLVDEGKLYFGIMPQKYNATEGYEPDLSQVLLDAEEGGKEVSLSLHSEKLAIAFALLNNTRGAPIHVMKNLRICCDFHYFIKLVSKVNVSVIKPPAVKMCAFTRYPAVCFTLHWTCLTKPQEQ</sequence>
<dbReference type="InterPro" id="IPR046960">
    <property type="entry name" value="PPR_At4g14850-like_plant"/>
</dbReference>
<organism evidence="5 6">
    <name type="scientific">Carnegiea gigantea</name>
    <dbReference type="NCBI Taxonomy" id="171969"/>
    <lineage>
        <taxon>Eukaryota</taxon>
        <taxon>Viridiplantae</taxon>
        <taxon>Streptophyta</taxon>
        <taxon>Embryophyta</taxon>
        <taxon>Tracheophyta</taxon>
        <taxon>Spermatophyta</taxon>
        <taxon>Magnoliopsida</taxon>
        <taxon>eudicotyledons</taxon>
        <taxon>Gunneridae</taxon>
        <taxon>Pentapetalae</taxon>
        <taxon>Caryophyllales</taxon>
        <taxon>Cactineae</taxon>
        <taxon>Cactaceae</taxon>
        <taxon>Cactoideae</taxon>
        <taxon>Echinocereeae</taxon>
        <taxon>Carnegiea</taxon>
    </lineage>
</organism>
<dbReference type="Pfam" id="PF14432">
    <property type="entry name" value="DYW_deaminase"/>
    <property type="match status" value="1"/>
</dbReference>
<dbReference type="Proteomes" id="UP001153076">
    <property type="component" value="Unassembled WGS sequence"/>
</dbReference>
<dbReference type="FunFam" id="1.25.40.10:FF:000031">
    <property type="entry name" value="Pentatricopeptide repeat-containing protein mitochondrial"/>
    <property type="match status" value="1"/>
</dbReference>
<dbReference type="EMBL" id="JAKOGI010000187">
    <property type="protein sequence ID" value="KAJ8440556.1"/>
    <property type="molecule type" value="Genomic_DNA"/>
</dbReference>
<proteinExistence type="inferred from homology"/>
<dbReference type="Pfam" id="PF13041">
    <property type="entry name" value="PPR_2"/>
    <property type="match status" value="2"/>
</dbReference>
<dbReference type="InterPro" id="IPR011990">
    <property type="entry name" value="TPR-like_helical_dom_sf"/>
</dbReference>
<dbReference type="NCBIfam" id="TIGR00756">
    <property type="entry name" value="PPR"/>
    <property type="match status" value="2"/>
</dbReference>
<evidence type="ECO:0000256" key="3">
    <source>
        <dbReference type="PROSITE-ProRule" id="PRU00708"/>
    </source>
</evidence>
<reference evidence="5" key="1">
    <citation type="submission" date="2022-04" db="EMBL/GenBank/DDBJ databases">
        <title>Carnegiea gigantea Genome sequencing and assembly v2.</title>
        <authorList>
            <person name="Copetti D."/>
            <person name="Sanderson M.J."/>
            <person name="Burquez A."/>
            <person name="Wojciechowski M.F."/>
        </authorList>
    </citation>
    <scope>NUCLEOTIDE SEQUENCE</scope>
    <source>
        <strain evidence="5">SGP5-SGP5p</strain>
        <tissue evidence="5">Aerial part</tissue>
    </source>
</reference>
<protein>
    <recommendedName>
        <fullName evidence="4">DYW domain-containing protein</fullName>
    </recommendedName>
</protein>
<dbReference type="Pfam" id="PF01535">
    <property type="entry name" value="PPR"/>
    <property type="match status" value="2"/>
</dbReference>
<dbReference type="GO" id="GO:0003723">
    <property type="term" value="F:RNA binding"/>
    <property type="evidence" value="ECO:0007669"/>
    <property type="project" value="InterPro"/>
</dbReference>
<evidence type="ECO:0000256" key="1">
    <source>
        <dbReference type="ARBA" id="ARBA00006643"/>
    </source>
</evidence>
<dbReference type="PANTHER" id="PTHR47926:SF537">
    <property type="entry name" value="PENTACOTRIPEPTIDE-REPEAT REGION OF PRORP DOMAIN-CONTAINING PROTEIN"/>
    <property type="match status" value="1"/>
</dbReference>
<feature type="repeat" description="PPR" evidence="3">
    <location>
        <begin position="127"/>
        <end position="161"/>
    </location>
</feature>
<comment type="similarity">
    <text evidence="1">Belongs to the PPR family. PCMP-H subfamily.</text>
</comment>
<accession>A0A9Q1KCX4</accession>
<keyword evidence="6" id="KW-1185">Reference proteome</keyword>
<dbReference type="AlphaFoldDB" id="A0A9Q1KCX4"/>
<keyword evidence="2" id="KW-0677">Repeat</keyword>
<dbReference type="GO" id="GO:0008270">
    <property type="term" value="F:zinc ion binding"/>
    <property type="evidence" value="ECO:0007669"/>
    <property type="project" value="InterPro"/>
</dbReference>
<dbReference type="InterPro" id="IPR002885">
    <property type="entry name" value="PPR_rpt"/>
</dbReference>
<dbReference type="PANTHER" id="PTHR47926">
    <property type="entry name" value="PENTATRICOPEPTIDE REPEAT-CONTAINING PROTEIN"/>
    <property type="match status" value="1"/>
</dbReference>
<evidence type="ECO:0000256" key="2">
    <source>
        <dbReference type="ARBA" id="ARBA00022737"/>
    </source>
</evidence>
<feature type="repeat" description="PPR" evidence="3">
    <location>
        <begin position="5"/>
        <end position="39"/>
    </location>
</feature>
<feature type="domain" description="DYW" evidence="4">
    <location>
        <begin position="198"/>
        <end position="264"/>
    </location>
</feature>
<dbReference type="InterPro" id="IPR032867">
    <property type="entry name" value="DYW_dom"/>
</dbReference>
<comment type="caution">
    <text evidence="5">The sequence shown here is derived from an EMBL/GenBank/DDBJ whole genome shotgun (WGS) entry which is preliminary data.</text>
</comment>
<evidence type="ECO:0000259" key="4">
    <source>
        <dbReference type="Pfam" id="PF14432"/>
    </source>
</evidence>
<dbReference type="GO" id="GO:0009451">
    <property type="term" value="P:RNA modification"/>
    <property type="evidence" value="ECO:0007669"/>
    <property type="project" value="InterPro"/>
</dbReference>
<dbReference type="Gene3D" id="1.25.40.10">
    <property type="entry name" value="Tetratricopeptide repeat domain"/>
    <property type="match status" value="2"/>
</dbReference>